<sequence>MAESSMLSGSWPMPPSSPRVMRPLAVSASSGVMKSLVEKLDMLLLAPPRGCSSRSVKDKIQLLKDDVEEISSYLHELSEVEDPPQTAKCWMNGARDLSYDMEDYIDSLLFVPPDRLRNKQKKKRKKHKKKKRKKKRSITGRIKIPKRLRWCKQITSLSQVPEYGNTRLARRNIHVIITPRLRKNISVPEMISEFRIYVHDAIERHNRYKLDCCSTLRRKFLSTGNMLPAPHEEAGAISIDGRTNDFINFIAANDAADQQQLKVVSVLGSGCLGKTTLAKVLYNRIGMEFDCRAFIRVSKRPDMKRVFHDLFSQLHQKQPLPANRNDLGISDIISNSLQDKRYLIVIDNLWDISVWDIIKYSFPKGIRGSRIIITTQIEDVALTCCCDHSEHVYEMKPLDDDYSRELFFNRLFGSRSDCPEEFLQVSDEIVDLCGGLPLAIINIASHLASQQLGVSMDLLTYTRDSLRSYLLSDSTSERTRKILNLSYNNLPDHLKTCLLYFSMYQEGSIIYKDDLVKQWVAEGFIATLKGKEQDQEMMENTAGIYFDELIDRRFIQPLYINYNNKVVSCTVHDVVRDLIAHSSSEENFVTVVDYNQKNVAISHKVRRLSLLFGEARYAKTPANITKAQVRSLRFFGLFECMPCIGEFKLLHVLNLQLSGHRDDDDPIDLTGISELFQLKYLKIASDVCIKLPNRMQDLKFLETLDIMDATRLTAVPWDIINLPHLLHLTLQIDTLQDWIGSMNDPFNSLCTLHKLNYLQDLHLISSSIHHSYHLERSMEALGYLIGGHGNLKTVVMAHGSSARDTVVPGAPKVTISWDRIACPQLLQRFECSRQSCIIFNRIPIWVKELDNLCILKIVVKELKMSCVRILRELCALTDLSLYVEMAPLDKIFFRKRGFSVLKYFKLRFMRGIAWLIFEENAMPNLWNLKLVFNAIPRMDQNLVFFNHVQPAIHKRGTAVISLEHMPGLREISAKFGGGASDLEYALRTAVSNHLSNPAIKIELVGYSTNVAGSRKRKQHQDDSLKHQPDEYDEGLKRPANKRISTSGESSSRVHAAEIVPRLVQITGGGHEGREHLFDMVLTAGDIHQLSVPKQYADKYFPLDSAANKKGPILNCEDSTGKSWRFRYTFVSSSQEYVILRKWSRFVKKKGLDTGDTVSFSRSVGDAAKGKLFIEYWKRAKIPVPEIPIMPAAASRAAVSESNSCISSL</sequence>
<dbReference type="EnsemblPlants" id="AVESA.00010b.r2.4CG1252060.1">
    <property type="protein sequence ID" value="AVESA.00010b.r2.4CG1252060.1.CDS"/>
    <property type="gene ID" value="AVESA.00010b.r2.4CG1252060"/>
</dbReference>
<protein>
    <submittedName>
        <fullName evidence="1">Uncharacterized protein</fullName>
    </submittedName>
</protein>
<evidence type="ECO:0000313" key="2">
    <source>
        <dbReference type="Proteomes" id="UP001732700"/>
    </source>
</evidence>
<evidence type="ECO:0000313" key="1">
    <source>
        <dbReference type="EnsemblPlants" id="AVESA.00010b.r2.4CG1252060.1.CDS"/>
    </source>
</evidence>
<accession>A0ACD5WLX3</accession>
<dbReference type="Proteomes" id="UP001732700">
    <property type="component" value="Chromosome 4C"/>
</dbReference>
<proteinExistence type="predicted"/>
<organism evidence="1 2">
    <name type="scientific">Avena sativa</name>
    <name type="common">Oat</name>
    <dbReference type="NCBI Taxonomy" id="4498"/>
    <lineage>
        <taxon>Eukaryota</taxon>
        <taxon>Viridiplantae</taxon>
        <taxon>Streptophyta</taxon>
        <taxon>Embryophyta</taxon>
        <taxon>Tracheophyta</taxon>
        <taxon>Spermatophyta</taxon>
        <taxon>Magnoliopsida</taxon>
        <taxon>Liliopsida</taxon>
        <taxon>Poales</taxon>
        <taxon>Poaceae</taxon>
        <taxon>BOP clade</taxon>
        <taxon>Pooideae</taxon>
        <taxon>Poodae</taxon>
        <taxon>Poeae</taxon>
        <taxon>Poeae Chloroplast Group 1 (Aveneae type)</taxon>
        <taxon>Aveninae</taxon>
        <taxon>Avena</taxon>
    </lineage>
</organism>
<reference evidence="1" key="2">
    <citation type="submission" date="2025-09" db="UniProtKB">
        <authorList>
            <consortium name="EnsemblPlants"/>
        </authorList>
    </citation>
    <scope>IDENTIFICATION</scope>
</reference>
<reference evidence="1" key="1">
    <citation type="submission" date="2021-05" db="EMBL/GenBank/DDBJ databases">
        <authorList>
            <person name="Scholz U."/>
            <person name="Mascher M."/>
            <person name="Fiebig A."/>
        </authorList>
    </citation>
    <scope>NUCLEOTIDE SEQUENCE [LARGE SCALE GENOMIC DNA]</scope>
</reference>
<keyword evidence="2" id="KW-1185">Reference proteome</keyword>
<name>A0ACD5WLX3_AVESA</name>